<protein>
    <submittedName>
        <fullName evidence="1">Uncharacterized protein</fullName>
    </submittedName>
</protein>
<evidence type="ECO:0000313" key="2">
    <source>
        <dbReference type="Proteomes" id="UP000076276"/>
    </source>
</evidence>
<dbReference type="EMBL" id="LUAW01000056">
    <property type="protein sequence ID" value="KYQ70564.1"/>
    <property type="molecule type" value="Genomic_DNA"/>
</dbReference>
<dbReference type="OrthoDB" id="6706565at2"/>
<sequence>MLKMIDVLEQSLVQNFSDSLFSDADHSEAQFHQKLREMSEIDLANIVSVFFLNDQAADIAQALDISAQSLQDIQAGAELKAENLLAATAKIVAYCLAIETDALNRVEIADCLQDYPM</sequence>
<dbReference type="Proteomes" id="UP000076276">
    <property type="component" value="Unassembled WGS sequence"/>
</dbReference>
<proteinExistence type="predicted"/>
<gene>
    <name evidence="1" type="ORF">AZH43_03595</name>
</gene>
<reference evidence="1 2" key="1">
    <citation type="submission" date="2016-03" db="EMBL/GenBank/DDBJ databases">
        <title>Acinetobacter genomospecies 28 strain ANC 4149.</title>
        <authorList>
            <person name="Radolfova-Krizova L."/>
            <person name="Nemec A."/>
        </authorList>
    </citation>
    <scope>NUCLEOTIDE SEQUENCE [LARGE SCALE GENOMIC DNA]</scope>
    <source>
        <strain evidence="1 2">ANC 4149</strain>
    </source>
</reference>
<evidence type="ECO:0000313" key="1">
    <source>
        <dbReference type="EMBL" id="KYQ70564.1"/>
    </source>
</evidence>
<dbReference type="AlphaFoldDB" id="A0A151XY17"/>
<dbReference type="RefSeq" id="WP_067671999.1">
    <property type="nucleotide sequence ID" value="NZ_CBCSIK010000009.1"/>
</dbReference>
<comment type="caution">
    <text evidence="1">The sequence shown here is derived from an EMBL/GenBank/DDBJ whole genome shotgun (WGS) entry which is preliminary data.</text>
</comment>
<organism evidence="1 2">
    <name type="scientific">Acinetobacter pragensis</name>
    <dbReference type="NCBI Taxonomy" id="1806892"/>
    <lineage>
        <taxon>Bacteria</taxon>
        <taxon>Pseudomonadati</taxon>
        <taxon>Pseudomonadota</taxon>
        <taxon>Gammaproteobacteria</taxon>
        <taxon>Moraxellales</taxon>
        <taxon>Moraxellaceae</taxon>
        <taxon>Acinetobacter</taxon>
    </lineage>
</organism>
<keyword evidence="2" id="KW-1185">Reference proteome</keyword>
<accession>A0A151XY17</accession>
<dbReference type="STRING" id="1806892.AZH43_03595"/>
<name>A0A151XY17_9GAMM</name>